<dbReference type="Pfam" id="PF13517">
    <property type="entry name" value="FG-GAP_3"/>
    <property type="match status" value="2"/>
</dbReference>
<feature type="domain" description="ASPIC/UnbV" evidence="2">
    <location>
        <begin position="460"/>
        <end position="527"/>
    </location>
</feature>
<dbReference type="InterPro" id="IPR028994">
    <property type="entry name" value="Integrin_alpha_N"/>
</dbReference>
<accession>A0ABV7J5M2</accession>
<sequence length="540" mass="59446">MLIDVTGVFYKGSGFFIFLTLCILTSDASSQPSFSDVTLNKGIQTCQNEQEGFGIGSSAADFDSDGDVDLFLATPEGDRDRLLVNDGAGNFQNMASQAGIDVITRSRGGLWFDHNNDRRLDLLVTTDCFRTACETFTTLLTLYQQTSTGTFTNVTAQAGLTDPALSRDWHRSGVAAGDLNGDGYLDLITGYWEGPVKLYLNQHNGTFIEVSQSAGLGSSTEYRGHWQPMIIDFDGDGLLDIYFTIDFNVNKLWINQGNQDGVPVFADMGLISSCDNNMNDMGLTMADYDEDGDPDIYATNIFRNGNHNVLLENQSTPGNPACVDVSAMAGVMEGGWGWGTTFFDANNDTHMDLVETNGWHINGWEQPIRLFIQNFNNLKTFIDQAPSSGLTSLQWGSSLLALDMDRDGDLDLIESVPDACARNRPFDLPLGIYESTLDNTNLDKNHLVVKPRIDGLNHFAIGTKVQVTIGNRTLTRWVTAGTSFLGQEPAEVHFGLADLTSIDQLIITWPDGMQTIDHNLAVNQLLTYTHTPFIFKDDFE</sequence>
<dbReference type="InterPro" id="IPR013517">
    <property type="entry name" value="FG-GAP"/>
</dbReference>
<dbReference type="Proteomes" id="UP001595533">
    <property type="component" value="Unassembled WGS sequence"/>
</dbReference>
<dbReference type="InterPro" id="IPR027039">
    <property type="entry name" value="Crtac1"/>
</dbReference>
<dbReference type="Gene3D" id="2.130.10.130">
    <property type="entry name" value="Integrin alpha, N-terminal"/>
    <property type="match status" value="2"/>
</dbReference>
<name>A0ABV7J5M2_9GAMM</name>
<dbReference type="SUPFAM" id="SSF69318">
    <property type="entry name" value="Integrin alpha N-terminal domain"/>
    <property type="match status" value="2"/>
</dbReference>
<dbReference type="RefSeq" id="WP_077409933.1">
    <property type="nucleotide sequence ID" value="NZ_JBHRTS010000002.1"/>
</dbReference>
<dbReference type="EMBL" id="JBHRTS010000002">
    <property type="protein sequence ID" value="MFC3193254.1"/>
    <property type="molecule type" value="Genomic_DNA"/>
</dbReference>
<protein>
    <submittedName>
        <fullName evidence="3">CRTAC1 family protein</fullName>
    </submittedName>
</protein>
<dbReference type="InterPro" id="IPR011519">
    <property type="entry name" value="UnbV_ASPIC"/>
</dbReference>
<gene>
    <name evidence="3" type="ORF">ACFODZ_03255</name>
</gene>
<keyword evidence="1" id="KW-0732">Signal</keyword>
<dbReference type="PANTHER" id="PTHR16026:SF0">
    <property type="entry name" value="CARTILAGE ACIDIC PROTEIN 1"/>
    <property type="match status" value="1"/>
</dbReference>
<dbReference type="Pfam" id="PF07593">
    <property type="entry name" value="UnbV_ASPIC"/>
    <property type="match status" value="1"/>
</dbReference>
<evidence type="ECO:0000313" key="4">
    <source>
        <dbReference type="Proteomes" id="UP001595533"/>
    </source>
</evidence>
<keyword evidence="4" id="KW-1185">Reference proteome</keyword>
<reference evidence="4" key="1">
    <citation type="journal article" date="2019" name="Int. J. Syst. Evol. Microbiol.">
        <title>The Global Catalogue of Microorganisms (GCM) 10K type strain sequencing project: providing services to taxonomists for standard genome sequencing and annotation.</title>
        <authorList>
            <consortium name="The Broad Institute Genomics Platform"/>
            <consortium name="The Broad Institute Genome Sequencing Center for Infectious Disease"/>
            <person name="Wu L."/>
            <person name="Ma J."/>
        </authorList>
    </citation>
    <scope>NUCLEOTIDE SEQUENCE [LARGE SCALE GENOMIC DNA]</scope>
    <source>
        <strain evidence="4">KCTC 42953</strain>
    </source>
</reference>
<evidence type="ECO:0000313" key="3">
    <source>
        <dbReference type="EMBL" id="MFC3193254.1"/>
    </source>
</evidence>
<evidence type="ECO:0000256" key="1">
    <source>
        <dbReference type="ARBA" id="ARBA00022729"/>
    </source>
</evidence>
<evidence type="ECO:0000259" key="2">
    <source>
        <dbReference type="Pfam" id="PF07593"/>
    </source>
</evidence>
<comment type="caution">
    <text evidence="3">The sequence shown here is derived from an EMBL/GenBank/DDBJ whole genome shotgun (WGS) entry which is preliminary data.</text>
</comment>
<proteinExistence type="predicted"/>
<dbReference type="PANTHER" id="PTHR16026">
    <property type="entry name" value="CARTILAGE ACIDIC PROTEIN 1"/>
    <property type="match status" value="1"/>
</dbReference>
<organism evidence="3 4">
    <name type="scientific">Marinicella sediminis</name>
    <dbReference type="NCBI Taxonomy" id="1792834"/>
    <lineage>
        <taxon>Bacteria</taxon>
        <taxon>Pseudomonadati</taxon>
        <taxon>Pseudomonadota</taxon>
        <taxon>Gammaproteobacteria</taxon>
        <taxon>Lysobacterales</taxon>
        <taxon>Marinicellaceae</taxon>
        <taxon>Marinicella</taxon>
    </lineage>
</organism>